<dbReference type="Pfam" id="PF07731">
    <property type="entry name" value="Cu-oxidase_2"/>
    <property type="match status" value="1"/>
</dbReference>
<evidence type="ECO:0000256" key="9">
    <source>
        <dbReference type="ARBA" id="ARBA00023008"/>
    </source>
</evidence>
<evidence type="ECO:0000256" key="7">
    <source>
        <dbReference type="ARBA" id="ARBA00022723"/>
    </source>
</evidence>
<dbReference type="SUPFAM" id="SSF49503">
    <property type="entry name" value="Cupredoxins"/>
    <property type="match status" value="1"/>
</dbReference>
<evidence type="ECO:0000256" key="8">
    <source>
        <dbReference type="ARBA" id="ARBA00023002"/>
    </source>
</evidence>
<organism evidence="11 12">
    <name type="scientific">Marasmius tenuissimus</name>
    <dbReference type="NCBI Taxonomy" id="585030"/>
    <lineage>
        <taxon>Eukaryota</taxon>
        <taxon>Fungi</taxon>
        <taxon>Dikarya</taxon>
        <taxon>Basidiomycota</taxon>
        <taxon>Agaricomycotina</taxon>
        <taxon>Agaricomycetes</taxon>
        <taxon>Agaricomycetidae</taxon>
        <taxon>Agaricales</taxon>
        <taxon>Marasmiineae</taxon>
        <taxon>Marasmiaceae</taxon>
        <taxon>Marasmius</taxon>
    </lineage>
</organism>
<keyword evidence="12" id="KW-1185">Reference proteome</keyword>
<dbReference type="EC" id="1.10.3.2" evidence="5"/>
<dbReference type="PANTHER" id="PTHR11709:SF394">
    <property type="entry name" value="FI03373P-RELATED"/>
    <property type="match status" value="1"/>
</dbReference>
<reference evidence="11 12" key="1">
    <citation type="submission" date="2024-05" db="EMBL/GenBank/DDBJ databases">
        <title>A draft genome resource for the thread blight pathogen Marasmius tenuissimus strain MS-2.</title>
        <authorList>
            <person name="Yulfo-Soto G.E."/>
            <person name="Baruah I.K."/>
            <person name="Amoako-Attah I."/>
            <person name="Bukari Y."/>
            <person name="Meinhardt L.W."/>
            <person name="Bailey B.A."/>
            <person name="Cohen S.P."/>
        </authorList>
    </citation>
    <scope>NUCLEOTIDE SEQUENCE [LARGE SCALE GENOMIC DNA]</scope>
    <source>
        <strain evidence="11 12">MS-2</strain>
    </source>
</reference>
<sequence length="135" mass="14961">MEFPEVPVMLQIMSGVTDPKKILPIGSVYELPLNKTIQLSFPTDDAVAPPHPYHLHGHSFDVVRSAGSSEYNWVNPPRRDVVNIGIPGDNVTIRFRTDNTGPWIMHCHIALHQELGLAVVMAEDIPGIQQNPNPP</sequence>
<dbReference type="InterPro" id="IPR002355">
    <property type="entry name" value="Cu_oxidase_Cu_BS"/>
</dbReference>
<gene>
    <name evidence="11" type="primary">LCC31_2</name>
    <name evidence="11" type="ORF">AAF712_015923</name>
</gene>
<dbReference type="Gene3D" id="2.60.40.420">
    <property type="entry name" value="Cupredoxins - blue copper proteins"/>
    <property type="match status" value="1"/>
</dbReference>
<protein>
    <recommendedName>
        <fullName evidence="5">laccase</fullName>
        <ecNumber evidence="5">1.10.3.2</ecNumber>
    </recommendedName>
</protein>
<accession>A0ABR2Z6Y7</accession>
<dbReference type="Proteomes" id="UP001437256">
    <property type="component" value="Unassembled WGS sequence"/>
</dbReference>
<feature type="domain" description="Plastocyanin-like" evidence="10">
    <location>
        <begin position="4"/>
        <end position="124"/>
    </location>
</feature>
<dbReference type="CDD" id="cd13903">
    <property type="entry name" value="CuRO_3_Tv-LCC_like"/>
    <property type="match status" value="1"/>
</dbReference>
<feature type="non-terminal residue" evidence="11">
    <location>
        <position position="135"/>
    </location>
</feature>
<dbReference type="EMBL" id="JBBXMP010000540">
    <property type="protein sequence ID" value="KAL0057437.1"/>
    <property type="molecule type" value="Genomic_DNA"/>
</dbReference>
<dbReference type="InterPro" id="IPR011706">
    <property type="entry name" value="Cu-oxidase_C"/>
</dbReference>
<evidence type="ECO:0000313" key="11">
    <source>
        <dbReference type="EMBL" id="KAL0057437.1"/>
    </source>
</evidence>
<keyword evidence="7" id="KW-0479">Metal-binding</keyword>
<comment type="cofactor">
    <cofactor evidence="2">
        <name>Cu cation</name>
        <dbReference type="ChEBI" id="CHEBI:23378"/>
    </cofactor>
</comment>
<proteinExistence type="inferred from homology"/>
<keyword evidence="6" id="KW-0964">Secreted</keyword>
<evidence type="ECO:0000256" key="3">
    <source>
        <dbReference type="ARBA" id="ARBA00004613"/>
    </source>
</evidence>
<evidence type="ECO:0000256" key="4">
    <source>
        <dbReference type="ARBA" id="ARBA00010609"/>
    </source>
</evidence>
<evidence type="ECO:0000256" key="6">
    <source>
        <dbReference type="ARBA" id="ARBA00022525"/>
    </source>
</evidence>
<keyword evidence="9" id="KW-0186">Copper</keyword>
<evidence type="ECO:0000259" key="10">
    <source>
        <dbReference type="Pfam" id="PF07731"/>
    </source>
</evidence>
<evidence type="ECO:0000256" key="5">
    <source>
        <dbReference type="ARBA" id="ARBA00012297"/>
    </source>
</evidence>
<comment type="subcellular location">
    <subcellularLocation>
        <location evidence="3">Secreted</location>
    </subcellularLocation>
</comment>
<dbReference type="PROSITE" id="PS00080">
    <property type="entry name" value="MULTICOPPER_OXIDASE2"/>
    <property type="match status" value="1"/>
</dbReference>
<keyword evidence="8" id="KW-0560">Oxidoreductase</keyword>
<dbReference type="InterPro" id="IPR045087">
    <property type="entry name" value="Cu-oxidase_fam"/>
</dbReference>
<dbReference type="PANTHER" id="PTHR11709">
    <property type="entry name" value="MULTI-COPPER OXIDASE"/>
    <property type="match status" value="1"/>
</dbReference>
<comment type="caution">
    <text evidence="11">The sequence shown here is derived from an EMBL/GenBank/DDBJ whole genome shotgun (WGS) entry which is preliminary data.</text>
</comment>
<evidence type="ECO:0000256" key="1">
    <source>
        <dbReference type="ARBA" id="ARBA00000349"/>
    </source>
</evidence>
<comment type="catalytic activity">
    <reaction evidence="1">
        <text>4 hydroquinone + O2 = 4 benzosemiquinone + 2 H2O</text>
        <dbReference type="Rhea" id="RHEA:11276"/>
        <dbReference type="ChEBI" id="CHEBI:15377"/>
        <dbReference type="ChEBI" id="CHEBI:15379"/>
        <dbReference type="ChEBI" id="CHEBI:17594"/>
        <dbReference type="ChEBI" id="CHEBI:17977"/>
        <dbReference type="EC" id="1.10.3.2"/>
    </reaction>
</comment>
<evidence type="ECO:0000313" key="12">
    <source>
        <dbReference type="Proteomes" id="UP001437256"/>
    </source>
</evidence>
<comment type="similarity">
    <text evidence="4">Belongs to the multicopper oxidase family.</text>
</comment>
<name>A0ABR2Z6Y7_9AGAR</name>
<dbReference type="InterPro" id="IPR008972">
    <property type="entry name" value="Cupredoxin"/>
</dbReference>
<evidence type="ECO:0000256" key="2">
    <source>
        <dbReference type="ARBA" id="ARBA00001935"/>
    </source>
</evidence>